<proteinExistence type="inferred from homology"/>
<dbReference type="InterPro" id="IPR001482">
    <property type="entry name" value="T2SS/T4SS_dom"/>
</dbReference>
<evidence type="ECO:0000256" key="4">
    <source>
        <dbReference type="SAM" id="MobiDB-lite"/>
    </source>
</evidence>
<dbReference type="Gene3D" id="3.40.50.300">
    <property type="entry name" value="P-loop containing nucleotide triphosphate hydrolases"/>
    <property type="match status" value="1"/>
</dbReference>
<evidence type="ECO:0000256" key="2">
    <source>
        <dbReference type="ARBA" id="ARBA00022741"/>
    </source>
</evidence>
<feature type="compositionally biased region" description="Basic and acidic residues" evidence="4">
    <location>
        <begin position="44"/>
        <end position="53"/>
    </location>
</feature>
<protein>
    <submittedName>
        <fullName evidence="6">Type II secretion system protein GspE</fullName>
    </submittedName>
</protein>
<evidence type="ECO:0000259" key="5">
    <source>
        <dbReference type="PROSITE" id="PS00662"/>
    </source>
</evidence>
<keyword evidence="2" id="KW-0547">Nucleotide-binding</keyword>
<feature type="region of interest" description="Disordered" evidence="4">
    <location>
        <begin position="27"/>
        <end position="53"/>
    </location>
</feature>
<dbReference type="Gene3D" id="3.30.450.90">
    <property type="match status" value="1"/>
</dbReference>
<evidence type="ECO:0000256" key="3">
    <source>
        <dbReference type="ARBA" id="ARBA00022840"/>
    </source>
</evidence>
<dbReference type="Pfam" id="PF00437">
    <property type="entry name" value="T2SSE"/>
    <property type="match status" value="1"/>
</dbReference>
<dbReference type="SUPFAM" id="SSF52540">
    <property type="entry name" value="P-loop containing nucleoside triphosphate hydrolases"/>
    <property type="match status" value="1"/>
</dbReference>
<dbReference type="Pfam" id="PF05157">
    <property type="entry name" value="MshEN"/>
    <property type="match status" value="1"/>
</dbReference>
<evidence type="ECO:0000313" key="6">
    <source>
        <dbReference type="EMBL" id="MST31191.1"/>
    </source>
</evidence>
<dbReference type="PANTHER" id="PTHR30258">
    <property type="entry name" value="TYPE II SECRETION SYSTEM PROTEIN GSPE-RELATED"/>
    <property type="match status" value="1"/>
</dbReference>
<dbReference type="PROSITE" id="PS00662">
    <property type="entry name" value="T2SP_E"/>
    <property type="match status" value="1"/>
</dbReference>
<dbReference type="InterPro" id="IPR037257">
    <property type="entry name" value="T2SS_E_N_sf"/>
</dbReference>
<evidence type="ECO:0000256" key="1">
    <source>
        <dbReference type="ARBA" id="ARBA00006611"/>
    </source>
</evidence>
<dbReference type="SMART" id="SM00382">
    <property type="entry name" value="AAA"/>
    <property type="match status" value="1"/>
</dbReference>
<dbReference type="Proteomes" id="UP000437736">
    <property type="component" value="Unassembled WGS sequence"/>
</dbReference>
<keyword evidence="3" id="KW-0067">ATP-binding</keyword>
<gene>
    <name evidence="6" type="ORF">GHK86_00400</name>
</gene>
<dbReference type="InterPro" id="IPR007831">
    <property type="entry name" value="T2SS_GspE_N"/>
</dbReference>
<sequence>MAQASAFRCRWCDRYRLGGAVPTYPDVESTADSAFGTPRPGAARRGDEGGHRRDEQRLADLLVGQGLLTPEDLAVALSRRTDRGYGLPAVLLEQRLVSEEDLASALAATLNIRKIDFAEYPLDTGAARLIGEPIARRHLVTPIGWADAKLMLAMADPTNVIALDDVRAVTSSELEPVVATRSSILSAIARVHRGESQAAHFTAEAASSFAPEPSISAVRELVEDGPIVKLVNLLISKASIERASDIHIEPGEDDLRVRYRIDGVLLEIMRIPKTIQAGIISRLKVMASLNIAERRLPQDGRITTTIDGRSIDLRVATLPTTWGEKIVMRILDKTNALLQLADLGFLPENLERYEKNFRRPYGTILVTGPTGSGKSTTLYATLNQINDPSRNVITVEDPVEYQLTGINQVQVNAKAGLTFAAALRSILRSDPDVVLVGEIRDRETATIAIEAALTGHLVLSTLHTNDAASTPGRLIEMGLEPFLVGSSLDCIVAQRLARRLCERCREPYSPTVAELEVAGWDFERLGNPGDAALYRSKGCPACGGTGYQGRFAIHEVLDVDEEVERIIVERGHTEEIRKAAVAQGMLPMRQVGMIDVVSGRTSIEEILRVVV</sequence>
<dbReference type="CDD" id="cd01129">
    <property type="entry name" value="PulE-GspE-like"/>
    <property type="match status" value="1"/>
</dbReference>
<comment type="caution">
    <text evidence="6">The sequence shown here is derived from an EMBL/GenBank/DDBJ whole genome shotgun (WGS) entry which is preliminary data.</text>
</comment>
<dbReference type="InterPro" id="IPR027417">
    <property type="entry name" value="P-loop_NTPase"/>
</dbReference>
<comment type="similarity">
    <text evidence="1">Belongs to the GSP E family.</text>
</comment>
<dbReference type="PANTHER" id="PTHR30258:SF3">
    <property type="entry name" value="SLL1921 PROTEIN"/>
    <property type="match status" value="1"/>
</dbReference>
<name>A0ABW9QP45_9ACTN</name>
<dbReference type="SUPFAM" id="SSF160246">
    <property type="entry name" value="EspE N-terminal domain-like"/>
    <property type="match status" value="1"/>
</dbReference>
<accession>A0ABW9QP45</accession>
<organism evidence="6 7">
    <name type="scientific">Acidiferrimicrobium australe</name>
    <dbReference type="NCBI Taxonomy" id="2664430"/>
    <lineage>
        <taxon>Bacteria</taxon>
        <taxon>Bacillati</taxon>
        <taxon>Actinomycetota</taxon>
        <taxon>Acidimicrobiia</taxon>
        <taxon>Acidimicrobiales</taxon>
        <taxon>Acidimicrobiaceae</taxon>
        <taxon>Acidiferrimicrobium</taxon>
    </lineage>
</organism>
<feature type="domain" description="Bacterial type II secretion system protein E" evidence="5">
    <location>
        <begin position="427"/>
        <end position="441"/>
    </location>
</feature>
<evidence type="ECO:0000313" key="7">
    <source>
        <dbReference type="Proteomes" id="UP000437736"/>
    </source>
</evidence>
<dbReference type="EMBL" id="WJHE01000015">
    <property type="protein sequence ID" value="MST31191.1"/>
    <property type="molecule type" value="Genomic_DNA"/>
</dbReference>
<dbReference type="InterPro" id="IPR003593">
    <property type="entry name" value="AAA+_ATPase"/>
</dbReference>
<dbReference type="Gene3D" id="1.10.40.70">
    <property type="match status" value="1"/>
</dbReference>
<dbReference type="Gene3D" id="3.30.300.160">
    <property type="entry name" value="Type II secretion system, protein E, N-terminal domain"/>
    <property type="match status" value="1"/>
</dbReference>
<keyword evidence="7" id="KW-1185">Reference proteome</keyword>
<reference evidence="6 7" key="1">
    <citation type="submission" date="2019-11" db="EMBL/GenBank/DDBJ databases">
        <title>Acidiferrimicrobium australis gen. nov., sp. nov., an acidophilic and obligately heterotrophic, member of the Actinobacteria that catalyses dissimilatory oxido- reduction of iron isolated from metal-rich acidic water in Chile.</title>
        <authorList>
            <person name="Gonzalez D."/>
            <person name="Huber K."/>
            <person name="Hedrich S."/>
            <person name="Rojas-Villalobos C."/>
            <person name="Quatrini R."/>
            <person name="Dinamarca M.A."/>
            <person name="Schwarz A."/>
            <person name="Canales C."/>
            <person name="Nancucheo I."/>
        </authorList>
    </citation>
    <scope>NUCLEOTIDE SEQUENCE [LARGE SCALE GENOMIC DNA]</scope>
    <source>
        <strain evidence="6 7">USS-CCA1</strain>
    </source>
</reference>